<keyword evidence="2" id="KW-1185">Reference proteome</keyword>
<sequence length="156" mass="17405">MGIDNMAFPFNNTVETAFRTLSVLDAIYPRSVDLELLVCLDYICVHSADFFVGIESLHPENPNRTGEVLVRRTIIEDALNFLHAKNLICVNYLPSGIEYKATDLATSFLDRVSAPYSVALVARANMIAQHLQQTDNAAIAGMVKEKTFNYAFQSRT</sequence>
<reference evidence="1 2" key="1">
    <citation type="submission" date="2022-04" db="EMBL/GenBank/DDBJ databases">
        <title>The arsenic-methylating capacity of Chitinophaga filiformis YT5 during chitin decomposition.</title>
        <authorList>
            <person name="Chen G."/>
            <person name="Liang Y."/>
        </authorList>
    </citation>
    <scope>NUCLEOTIDE SEQUENCE [LARGE SCALE GENOMIC DNA]</scope>
    <source>
        <strain evidence="1 2">YT5</strain>
    </source>
</reference>
<dbReference type="EMBL" id="CP095855">
    <property type="protein sequence ID" value="UPK71389.1"/>
    <property type="molecule type" value="Genomic_DNA"/>
</dbReference>
<dbReference type="InterPro" id="IPR046904">
    <property type="entry name" value="ABC-3C_MC2"/>
</dbReference>
<proteinExistence type="predicted"/>
<evidence type="ECO:0000313" key="2">
    <source>
        <dbReference type="Proteomes" id="UP000830198"/>
    </source>
</evidence>
<evidence type="ECO:0000313" key="1">
    <source>
        <dbReference type="EMBL" id="UPK71389.1"/>
    </source>
</evidence>
<dbReference type="Pfam" id="PF20288">
    <property type="entry name" value="MC2"/>
    <property type="match status" value="1"/>
</dbReference>
<protein>
    <submittedName>
        <fullName evidence="1">Uncharacterized protein</fullName>
    </submittedName>
</protein>
<organism evidence="1 2">
    <name type="scientific">Chitinophaga filiformis</name>
    <name type="common">Myxococcus filiformis</name>
    <name type="synonym">Flexibacter filiformis</name>
    <dbReference type="NCBI Taxonomy" id="104663"/>
    <lineage>
        <taxon>Bacteria</taxon>
        <taxon>Pseudomonadati</taxon>
        <taxon>Bacteroidota</taxon>
        <taxon>Chitinophagia</taxon>
        <taxon>Chitinophagales</taxon>
        <taxon>Chitinophagaceae</taxon>
        <taxon>Chitinophaga</taxon>
    </lineage>
</organism>
<gene>
    <name evidence="1" type="ORF">MYF79_08875</name>
</gene>
<accession>A0ABY4I5N1</accession>
<dbReference type="Proteomes" id="UP000830198">
    <property type="component" value="Chromosome"/>
</dbReference>
<name>A0ABY4I5N1_CHIFI</name>
<dbReference type="RefSeq" id="WP_247813468.1">
    <property type="nucleotide sequence ID" value="NZ_CP095855.1"/>
</dbReference>